<dbReference type="EMBL" id="MTKT01005556">
    <property type="protein sequence ID" value="OWM65837.1"/>
    <property type="molecule type" value="Genomic_DNA"/>
</dbReference>
<accession>A0A218VZ09</accession>
<comment type="caution">
    <text evidence="2">The sequence shown here is derived from an EMBL/GenBank/DDBJ whole genome shotgun (WGS) entry which is preliminary data.</text>
</comment>
<dbReference type="AlphaFoldDB" id="A0A218VZ09"/>
<evidence type="ECO:0008006" key="4">
    <source>
        <dbReference type="Google" id="ProtNLM"/>
    </source>
</evidence>
<evidence type="ECO:0000313" key="3">
    <source>
        <dbReference type="Proteomes" id="UP000197138"/>
    </source>
</evidence>
<dbReference type="GO" id="GO:0007140">
    <property type="term" value="P:male meiotic nuclear division"/>
    <property type="evidence" value="ECO:0007669"/>
    <property type="project" value="TreeGrafter"/>
</dbReference>
<dbReference type="PANTHER" id="PTHR35768">
    <property type="entry name" value="PROTEIN MULTIPOLAR SPINDLE 1"/>
    <property type="match status" value="1"/>
</dbReference>
<dbReference type="InterPro" id="IPR037500">
    <property type="entry name" value="Msp1"/>
</dbReference>
<dbReference type="GO" id="GO:0000212">
    <property type="term" value="P:meiotic spindle organization"/>
    <property type="evidence" value="ECO:0007669"/>
    <property type="project" value="InterPro"/>
</dbReference>
<reference evidence="3" key="1">
    <citation type="journal article" date="2017" name="Plant J.">
        <title>The pomegranate (Punica granatum L.) genome and the genomics of punicalagin biosynthesis.</title>
        <authorList>
            <person name="Qin G."/>
            <person name="Xu C."/>
            <person name="Ming R."/>
            <person name="Tang H."/>
            <person name="Guyot R."/>
            <person name="Kramer E.M."/>
            <person name="Hu Y."/>
            <person name="Yi X."/>
            <person name="Qi Y."/>
            <person name="Xu X."/>
            <person name="Gao Z."/>
            <person name="Pan H."/>
            <person name="Jian J."/>
            <person name="Tian Y."/>
            <person name="Yue Z."/>
            <person name="Xu Y."/>
        </authorList>
    </citation>
    <scope>NUCLEOTIDE SEQUENCE [LARGE SCALE GENOMIC DNA]</scope>
    <source>
        <strain evidence="3">cv. Dabenzi</strain>
    </source>
</reference>
<protein>
    <recommendedName>
        <fullName evidence="4">Protein MULTIPOLAR SPINDLE 1</fullName>
    </recommendedName>
</protein>
<feature type="compositionally biased region" description="Pro residues" evidence="1">
    <location>
        <begin position="36"/>
        <end position="52"/>
    </location>
</feature>
<dbReference type="SUPFAM" id="SSF101447">
    <property type="entry name" value="Formin homology 2 domain (FH2 domain)"/>
    <property type="match status" value="1"/>
</dbReference>
<dbReference type="PANTHER" id="PTHR35768:SF1">
    <property type="entry name" value="PROTEIN MULTIPOLAR SPINDLE 1"/>
    <property type="match status" value="1"/>
</dbReference>
<organism evidence="2 3">
    <name type="scientific">Punica granatum</name>
    <name type="common">Pomegranate</name>
    <dbReference type="NCBI Taxonomy" id="22663"/>
    <lineage>
        <taxon>Eukaryota</taxon>
        <taxon>Viridiplantae</taxon>
        <taxon>Streptophyta</taxon>
        <taxon>Embryophyta</taxon>
        <taxon>Tracheophyta</taxon>
        <taxon>Spermatophyta</taxon>
        <taxon>Magnoliopsida</taxon>
        <taxon>eudicotyledons</taxon>
        <taxon>Gunneridae</taxon>
        <taxon>Pentapetalae</taxon>
        <taxon>rosids</taxon>
        <taxon>malvids</taxon>
        <taxon>Myrtales</taxon>
        <taxon>Lythraceae</taxon>
        <taxon>Punica</taxon>
    </lineage>
</organism>
<evidence type="ECO:0000256" key="1">
    <source>
        <dbReference type="SAM" id="MobiDB-lite"/>
    </source>
</evidence>
<dbReference type="GO" id="GO:0007059">
    <property type="term" value="P:chromosome segregation"/>
    <property type="evidence" value="ECO:0007669"/>
    <property type="project" value="TreeGrafter"/>
</dbReference>
<sequence length="345" mass="39921">MASSETLQRTEKSSDDQSLKLALAISLLRSKLQHKQPPPPPPSLPPPPPPPEADALRWKRKAKERKQEILRLREDLKVAEDASRAHQVPEVASCKCYFYNELGKMSSKELVDGSDCSFSDVLRRRFLKQVRYKQRRRKRDGSISDQRRSTTDLNKEDETEQLISAVDFLVDLCDTVFSVEEANFANWCHQAADFLLEPDDIDSDVQFYVQHLIRKLACEPYIGQRILVAVSQNIYSMAESLLFCNPFDDNFVQMHGAMFILIQLLEFLVSDYLSTWSRTEAFDKILFEEWLISVVHARKAVELLESRNTLYILYMDRLIGQLAKQLDQISSLHQLNPDTLRNLFH</sequence>
<gene>
    <name evidence="2" type="ORF">CDL15_Pgr015262</name>
</gene>
<proteinExistence type="predicted"/>
<evidence type="ECO:0000313" key="2">
    <source>
        <dbReference type="EMBL" id="OWM65837.1"/>
    </source>
</evidence>
<name>A0A218VZ09_PUNGR</name>
<feature type="region of interest" description="Disordered" evidence="1">
    <location>
        <begin position="29"/>
        <end position="54"/>
    </location>
</feature>
<dbReference type="Proteomes" id="UP000197138">
    <property type="component" value="Unassembled WGS sequence"/>
</dbReference>
<dbReference type="GO" id="GO:0042138">
    <property type="term" value="P:meiotic DNA double-strand break formation"/>
    <property type="evidence" value="ECO:0007669"/>
    <property type="project" value="InterPro"/>
</dbReference>